<proteinExistence type="predicted"/>
<dbReference type="Proteomes" id="UP000688137">
    <property type="component" value="Unassembled WGS sequence"/>
</dbReference>
<dbReference type="EMBL" id="CAJJDM010000028">
    <property type="protein sequence ID" value="CAD8060090.1"/>
    <property type="molecule type" value="Genomic_DNA"/>
</dbReference>
<keyword evidence="2" id="KW-1185">Reference proteome</keyword>
<name>A0A8S1KX83_PARPR</name>
<evidence type="ECO:0000313" key="2">
    <source>
        <dbReference type="Proteomes" id="UP000688137"/>
    </source>
</evidence>
<accession>A0A8S1KX83</accession>
<gene>
    <name evidence="1" type="ORF">PPRIM_AZ9-3.1.T0290350</name>
</gene>
<evidence type="ECO:0000313" key="1">
    <source>
        <dbReference type="EMBL" id="CAD8060090.1"/>
    </source>
</evidence>
<sequence>MINQIKIRNNKKYKKSANYQMYINKIAKIIKNQFVDKNSCYILISSQICIIVNLIKNYIFEVIKKS</sequence>
<reference evidence="1" key="1">
    <citation type="submission" date="2021-01" db="EMBL/GenBank/DDBJ databases">
        <authorList>
            <consortium name="Genoscope - CEA"/>
            <person name="William W."/>
        </authorList>
    </citation>
    <scope>NUCLEOTIDE SEQUENCE</scope>
</reference>
<protein>
    <submittedName>
        <fullName evidence="1">Uncharacterized protein</fullName>
    </submittedName>
</protein>
<comment type="caution">
    <text evidence="1">The sequence shown here is derived from an EMBL/GenBank/DDBJ whole genome shotgun (WGS) entry which is preliminary data.</text>
</comment>
<organism evidence="1 2">
    <name type="scientific">Paramecium primaurelia</name>
    <dbReference type="NCBI Taxonomy" id="5886"/>
    <lineage>
        <taxon>Eukaryota</taxon>
        <taxon>Sar</taxon>
        <taxon>Alveolata</taxon>
        <taxon>Ciliophora</taxon>
        <taxon>Intramacronucleata</taxon>
        <taxon>Oligohymenophorea</taxon>
        <taxon>Peniculida</taxon>
        <taxon>Parameciidae</taxon>
        <taxon>Paramecium</taxon>
    </lineage>
</organism>
<dbReference type="AlphaFoldDB" id="A0A8S1KX83"/>